<evidence type="ECO:0000313" key="2">
    <source>
        <dbReference type="Proteomes" id="UP001233999"/>
    </source>
</evidence>
<sequence length="91" mass="9612">MKQIVPLTCPVCAQPLHEPAGPTQHSRNDEGAACGGPCVYSLSPCSTSSTPGKLDASLDCMGTKSLDEPWSRLSRESSAILYCITTSSEPR</sequence>
<name>A0AAD8EH04_DIPPU</name>
<reference evidence="1" key="1">
    <citation type="journal article" date="2023" name="IScience">
        <title>Live-bearing cockroach genome reveals convergent evolutionary mechanisms linked to viviparity in insects and beyond.</title>
        <authorList>
            <person name="Fouks B."/>
            <person name="Harrison M.C."/>
            <person name="Mikhailova A.A."/>
            <person name="Marchal E."/>
            <person name="English S."/>
            <person name="Carruthers M."/>
            <person name="Jennings E.C."/>
            <person name="Chiamaka E.L."/>
            <person name="Frigard R.A."/>
            <person name="Pippel M."/>
            <person name="Attardo G.M."/>
            <person name="Benoit J.B."/>
            <person name="Bornberg-Bauer E."/>
            <person name="Tobe S.S."/>
        </authorList>
    </citation>
    <scope>NUCLEOTIDE SEQUENCE</scope>
    <source>
        <strain evidence="1">Stay&amp;Tobe</strain>
    </source>
</reference>
<dbReference type="AlphaFoldDB" id="A0AAD8EH04"/>
<organism evidence="1 2">
    <name type="scientific">Diploptera punctata</name>
    <name type="common">Pacific beetle cockroach</name>
    <dbReference type="NCBI Taxonomy" id="6984"/>
    <lineage>
        <taxon>Eukaryota</taxon>
        <taxon>Metazoa</taxon>
        <taxon>Ecdysozoa</taxon>
        <taxon>Arthropoda</taxon>
        <taxon>Hexapoda</taxon>
        <taxon>Insecta</taxon>
        <taxon>Pterygota</taxon>
        <taxon>Neoptera</taxon>
        <taxon>Polyneoptera</taxon>
        <taxon>Dictyoptera</taxon>
        <taxon>Blattodea</taxon>
        <taxon>Blaberoidea</taxon>
        <taxon>Blaberidae</taxon>
        <taxon>Diplopterinae</taxon>
        <taxon>Diploptera</taxon>
    </lineage>
</organism>
<dbReference type="Proteomes" id="UP001233999">
    <property type="component" value="Unassembled WGS sequence"/>
</dbReference>
<accession>A0AAD8EH04</accession>
<evidence type="ECO:0000313" key="1">
    <source>
        <dbReference type="EMBL" id="KAJ9589227.1"/>
    </source>
</evidence>
<comment type="caution">
    <text evidence="1">The sequence shown here is derived from an EMBL/GenBank/DDBJ whole genome shotgun (WGS) entry which is preliminary data.</text>
</comment>
<gene>
    <name evidence="1" type="ORF">L9F63_027990</name>
</gene>
<keyword evidence="2" id="KW-1185">Reference proteome</keyword>
<dbReference type="EMBL" id="JASPKZ010005010">
    <property type="protein sequence ID" value="KAJ9589227.1"/>
    <property type="molecule type" value="Genomic_DNA"/>
</dbReference>
<protein>
    <submittedName>
        <fullName evidence="1">Uncharacterized protein</fullName>
    </submittedName>
</protein>
<proteinExistence type="predicted"/>
<reference evidence="1" key="2">
    <citation type="submission" date="2023-05" db="EMBL/GenBank/DDBJ databases">
        <authorList>
            <person name="Fouks B."/>
        </authorList>
    </citation>
    <scope>NUCLEOTIDE SEQUENCE</scope>
    <source>
        <strain evidence="1">Stay&amp;Tobe</strain>
        <tissue evidence="1">Testes</tissue>
    </source>
</reference>